<comment type="caution">
    <text evidence="3">The sequence shown here is derived from an EMBL/GenBank/DDBJ whole genome shotgun (WGS) entry which is preliminary data.</text>
</comment>
<dbReference type="AlphaFoldDB" id="A0A4Z0MPC3"/>
<dbReference type="EMBL" id="SRKZ01000002">
    <property type="protein sequence ID" value="TGD81198.1"/>
    <property type="molecule type" value="Genomic_DNA"/>
</dbReference>
<dbReference type="NCBIfam" id="TIGR04183">
    <property type="entry name" value="Por_Secre_tail"/>
    <property type="match status" value="1"/>
</dbReference>
<proteinExistence type="predicted"/>
<organism evidence="3 4">
    <name type="scientific">Hymenobacter wooponensis</name>
    <dbReference type="NCBI Taxonomy" id="1525360"/>
    <lineage>
        <taxon>Bacteria</taxon>
        <taxon>Pseudomonadati</taxon>
        <taxon>Bacteroidota</taxon>
        <taxon>Cytophagia</taxon>
        <taxon>Cytophagales</taxon>
        <taxon>Hymenobacteraceae</taxon>
        <taxon>Hymenobacter</taxon>
    </lineage>
</organism>
<feature type="chain" id="PRO_5021259148" evidence="1">
    <location>
        <begin position="23"/>
        <end position="175"/>
    </location>
</feature>
<reference evidence="3 4" key="1">
    <citation type="submission" date="2019-04" db="EMBL/GenBank/DDBJ databases">
        <authorList>
            <person name="Feng G."/>
            <person name="Zhang J."/>
            <person name="Zhu H."/>
        </authorList>
    </citation>
    <scope>NUCLEOTIDE SEQUENCE [LARGE SCALE GENOMIC DNA]</scope>
    <source>
        <strain evidence="3 4">JCM 19491</strain>
    </source>
</reference>
<dbReference type="Pfam" id="PF18962">
    <property type="entry name" value="Por_Secre_tail"/>
    <property type="match status" value="1"/>
</dbReference>
<protein>
    <submittedName>
        <fullName evidence="3">T9SS type A sorting domain-containing protein</fullName>
    </submittedName>
</protein>
<dbReference type="Proteomes" id="UP000298284">
    <property type="component" value="Unassembled WGS sequence"/>
</dbReference>
<keyword evidence="1" id="KW-0732">Signal</keyword>
<evidence type="ECO:0000259" key="2">
    <source>
        <dbReference type="Pfam" id="PF18962"/>
    </source>
</evidence>
<sequence length="175" mass="19354">MNIFTRFLSLAMVLLVQLPIVAATATYRPSGALPWHTDKASYLLTKHETRTWYTLPQYSFSTPTVSFLRLDQNFTQSPTVAAPSSAARGLAPTLSVYPNPARGLVTVSLGQKFTADYKLRLNNIIGREVRTVSLRPEAADGGMALNLSDLPPGMYFYSLVLDNKVMSTKRLVLQN</sequence>
<evidence type="ECO:0000313" key="4">
    <source>
        <dbReference type="Proteomes" id="UP000298284"/>
    </source>
</evidence>
<keyword evidence="4" id="KW-1185">Reference proteome</keyword>
<feature type="signal peptide" evidence="1">
    <location>
        <begin position="1"/>
        <end position="22"/>
    </location>
</feature>
<gene>
    <name evidence="3" type="ORF">EU557_06410</name>
</gene>
<accession>A0A4Z0MPC3</accession>
<dbReference type="RefSeq" id="WP_135529607.1">
    <property type="nucleotide sequence ID" value="NZ_SRKZ01000002.1"/>
</dbReference>
<evidence type="ECO:0000313" key="3">
    <source>
        <dbReference type="EMBL" id="TGD81198.1"/>
    </source>
</evidence>
<dbReference type="InterPro" id="IPR026444">
    <property type="entry name" value="Secre_tail"/>
</dbReference>
<evidence type="ECO:0000256" key="1">
    <source>
        <dbReference type="SAM" id="SignalP"/>
    </source>
</evidence>
<feature type="domain" description="Secretion system C-terminal sorting" evidence="2">
    <location>
        <begin position="96"/>
        <end position="171"/>
    </location>
</feature>
<dbReference type="OrthoDB" id="9816167at2"/>
<name>A0A4Z0MPC3_9BACT</name>